<evidence type="ECO:0000256" key="8">
    <source>
        <dbReference type="SAM" id="MobiDB-lite"/>
    </source>
</evidence>
<organism evidence="10 11">
    <name type="scientific">Crepidotus variabilis</name>
    <dbReference type="NCBI Taxonomy" id="179855"/>
    <lineage>
        <taxon>Eukaryota</taxon>
        <taxon>Fungi</taxon>
        <taxon>Dikarya</taxon>
        <taxon>Basidiomycota</taxon>
        <taxon>Agaricomycotina</taxon>
        <taxon>Agaricomycetes</taxon>
        <taxon>Agaricomycetidae</taxon>
        <taxon>Agaricales</taxon>
        <taxon>Agaricineae</taxon>
        <taxon>Crepidotaceae</taxon>
        <taxon>Crepidotus</taxon>
    </lineage>
</organism>
<feature type="compositionally biased region" description="Polar residues" evidence="8">
    <location>
        <begin position="1660"/>
        <end position="1669"/>
    </location>
</feature>
<keyword evidence="11" id="KW-1185">Reference proteome</keyword>
<feature type="region of interest" description="Disordered" evidence="8">
    <location>
        <begin position="453"/>
        <end position="626"/>
    </location>
</feature>
<gene>
    <name evidence="10" type="ORF">CPB83DRAFT_870910</name>
</gene>
<evidence type="ECO:0000256" key="4">
    <source>
        <dbReference type="ARBA" id="ARBA00022679"/>
    </source>
</evidence>
<dbReference type="Proteomes" id="UP000807306">
    <property type="component" value="Unassembled WGS sequence"/>
</dbReference>
<comment type="caution">
    <text evidence="10">The sequence shown here is derived from an EMBL/GenBank/DDBJ whole genome shotgun (WGS) entry which is preliminary data.</text>
</comment>
<dbReference type="InterPro" id="IPR015421">
    <property type="entry name" value="PyrdxlP-dep_Trfase_major"/>
</dbReference>
<dbReference type="InterPro" id="IPR045322">
    <property type="entry name" value="HECTD1/TRIP12-like"/>
</dbReference>
<dbReference type="Gene3D" id="3.40.640.10">
    <property type="entry name" value="Type I PLP-dependent aspartate aminotransferase-like (Major domain)"/>
    <property type="match status" value="1"/>
</dbReference>
<dbReference type="Gene3D" id="3.30.2410.10">
    <property type="entry name" value="Hect, E3 ligase catalytic domain"/>
    <property type="match status" value="1"/>
</dbReference>
<dbReference type="GO" id="GO:0016607">
    <property type="term" value="C:nuclear speck"/>
    <property type="evidence" value="ECO:0007669"/>
    <property type="project" value="TreeGrafter"/>
</dbReference>
<protein>
    <recommendedName>
        <fullName evidence="3">HECT-type E3 ubiquitin transferase</fullName>
        <ecNumber evidence="3">2.3.2.26</ecNumber>
    </recommendedName>
</protein>
<feature type="region of interest" description="Disordered" evidence="8">
    <location>
        <begin position="1594"/>
        <end position="1688"/>
    </location>
</feature>
<reference evidence="10" key="1">
    <citation type="submission" date="2020-11" db="EMBL/GenBank/DDBJ databases">
        <authorList>
            <consortium name="DOE Joint Genome Institute"/>
            <person name="Ahrendt S."/>
            <person name="Riley R."/>
            <person name="Andreopoulos W."/>
            <person name="Labutti K."/>
            <person name="Pangilinan J."/>
            <person name="Ruiz-Duenas F.J."/>
            <person name="Barrasa J.M."/>
            <person name="Sanchez-Garcia M."/>
            <person name="Camarero S."/>
            <person name="Miyauchi S."/>
            <person name="Serrano A."/>
            <person name="Linde D."/>
            <person name="Babiker R."/>
            <person name="Drula E."/>
            <person name="Ayuso-Fernandez I."/>
            <person name="Pacheco R."/>
            <person name="Padilla G."/>
            <person name="Ferreira P."/>
            <person name="Barriuso J."/>
            <person name="Kellner H."/>
            <person name="Castanera R."/>
            <person name="Alfaro M."/>
            <person name="Ramirez L."/>
            <person name="Pisabarro A.G."/>
            <person name="Kuo A."/>
            <person name="Tritt A."/>
            <person name="Lipzen A."/>
            <person name="He G."/>
            <person name="Yan M."/>
            <person name="Ng V."/>
            <person name="Cullen D."/>
            <person name="Martin F."/>
            <person name="Rosso M.-N."/>
            <person name="Henrissat B."/>
            <person name="Hibbett D."/>
            <person name="Martinez A.T."/>
            <person name="Grigoriev I.V."/>
        </authorList>
    </citation>
    <scope>NUCLEOTIDE SEQUENCE</scope>
    <source>
        <strain evidence="10">CBS 506.95</strain>
    </source>
</reference>
<dbReference type="SUPFAM" id="SSF56204">
    <property type="entry name" value="Hect, E3 ligase catalytic domain"/>
    <property type="match status" value="1"/>
</dbReference>
<keyword evidence="6" id="KW-0663">Pyridoxal phosphate</keyword>
<evidence type="ECO:0000256" key="5">
    <source>
        <dbReference type="ARBA" id="ARBA00022786"/>
    </source>
</evidence>
<dbReference type="InterPro" id="IPR015424">
    <property type="entry name" value="PyrdxlP-dep_Trfase"/>
</dbReference>
<feature type="compositionally biased region" description="Low complexity" evidence="8">
    <location>
        <begin position="482"/>
        <end position="493"/>
    </location>
</feature>
<feature type="compositionally biased region" description="Acidic residues" evidence="8">
    <location>
        <begin position="676"/>
        <end position="693"/>
    </location>
</feature>
<feature type="compositionally biased region" description="Polar residues" evidence="8">
    <location>
        <begin position="1633"/>
        <end position="1643"/>
    </location>
</feature>
<feature type="region of interest" description="Disordered" evidence="8">
    <location>
        <begin position="649"/>
        <end position="713"/>
    </location>
</feature>
<dbReference type="CDD" id="cd00610">
    <property type="entry name" value="OAT_like"/>
    <property type="match status" value="1"/>
</dbReference>
<dbReference type="InterPro" id="IPR011989">
    <property type="entry name" value="ARM-like"/>
</dbReference>
<evidence type="ECO:0000256" key="1">
    <source>
        <dbReference type="ARBA" id="ARBA00000885"/>
    </source>
</evidence>
<dbReference type="InterPro" id="IPR005814">
    <property type="entry name" value="Aminotrans_3"/>
</dbReference>
<dbReference type="OrthoDB" id="423283at2759"/>
<evidence type="ECO:0000313" key="10">
    <source>
        <dbReference type="EMBL" id="KAF9525379.1"/>
    </source>
</evidence>
<dbReference type="PROSITE" id="PS50237">
    <property type="entry name" value="HECT"/>
    <property type="match status" value="1"/>
</dbReference>
<dbReference type="Gene3D" id="3.90.1750.10">
    <property type="entry name" value="Hect, E3 ligase catalytic domains"/>
    <property type="match status" value="1"/>
</dbReference>
<name>A0A9P6JM76_9AGAR</name>
<dbReference type="Pfam" id="PF00632">
    <property type="entry name" value="HECT"/>
    <property type="match status" value="1"/>
</dbReference>
<evidence type="ECO:0000256" key="6">
    <source>
        <dbReference type="ARBA" id="ARBA00022898"/>
    </source>
</evidence>
<keyword evidence="4" id="KW-0808">Transferase</keyword>
<feature type="active site" description="Glycyl thioester intermediate" evidence="7">
    <location>
        <position position="2346"/>
    </location>
</feature>
<dbReference type="CDD" id="cd00078">
    <property type="entry name" value="HECTc"/>
    <property type="match status" value="1"/>
</dbReference>
<feature type="compositionally biased region" description="Basic and acidic residues" evidence="8">
    <location>
        <begin position="505"/>
        <end position="520"/>
    </location>
</feature>
<feature type="compositionally biased region" description="Basic and acidic residues" evidence="8">
    <location>
        <begin position="656"/>
        <end position="669"/>
    </location>
</feature>
<dbReference type="EC" id="2.3.2.26" evidence="3"/>
<feature type="compositionally biased region" description="Basic and acidic residues" evidence="8">
    <location>
        <begin position="1841"/>
        <end position="1850"/>
    </location>
</feature>
<feature type="region of interest" description="Disordered" evidence="8">
    <location>
        <begin position="1332"/>
        <end position="1365"/>
    </location>
</feature>
<accession>A0A9P6JM76</accession>
<feature type="region of interest" description="Disordered" evidence="8">
    <location>
        <begin position="1835"/>
        <end position="1861"/>
    </location>
</feature>
<feature type="compositionally biased region" description="Low complexity" evidence="8">
    <location>
        <begin position="1607"/>
        <end position="1625"/>
    </location>
</feature>
<dbReference type="SUPFAM" id="SSF48371">
    <property type="entry name" value="ARM repeat"/>
    <property type="match status" value="1"/>
</dbReference>
<sequence>MPLDASHEPKTQEVSPTKRAPVNIKPTSLLVRTPWQPPIAVSAEGIYVNLEGGARLIDGVGGAAVACIGNSHPKVIQALKDQIDKVPYVYSMQLTSEPAEALAQKLVDTSKGAFSCAGLVSGGSEAMEGVIKIARQYYLEVGQPKRVNFIARKLSFHGNTLGTLSLAYHPARRGPYLPLLETNHFHHVSPAYAKRFQLPNETEEQYVERLRKELEDKFIGLGPDTVVGFVAETVVGATTGVVGPPKGYLKAVKSVCDKYGALFILDEIMCGMGRIGSLHAWETYGPDARPDIQAVAKGLGGGYASIGAVLLSEKVATGIRDHSGFWKHGHTYQAKKLLQEGLSGPNAPGAPYVFDIRGRGAWWAIEFDFEKATSDFKGNAFAMLVQARALENGLIIMGMTGGSNLEGTKGDHLMLSPAYNTTTEETQKIAELTIRSVNEILQQYNATRSSARVRAAKQKAAHLTTQSSNRDAAIPAPDQQASSSTTTIESISTRNPRASPLKVSRSREGSSGKGKAKEVVQDLPSRVSKKARRNPAVTSSPFTINEPIRDPKGKKRAAPPTEEEDNTAGPSTKRPRTSAYSLRSTSTSANPTDMPRKARATTSKGKAAKSKLAVASTSRSENEDVEMLEAECGKHSSDVDEAMEDKVITEENTGEDQPKPKEIDADKTSGDAPMAGDDEDDDDDDDDEDEGEGENGQAAGQAPSGNAPPIPGGMDEATALAIFGDYRQFGSYMMSLSSRLKTMLNNIKSTADPTTRLVTLQELSELLSISTEDTLAGSFQVEQFVKELVKILGGRGNEEDDDEDGNEQNNAEQDEDAALAAALAMSSGGAYQGDDNLEAQVLACRCLANLMEALPGVAHTVVYHGAIPVLCSKLIEISYIDLAEQTLSTMEKISEEFPSAIVREGGLAALLNYLDFFSIAVQRTALQAASNCCRNLASDQLPMIRGVWPIIRNCLSYSDQRLVEYACLCVIRVVDSYHRSSIENLESLMDVDMIKAVNQLLLPAGGSPLIQANTYTLLLRALATSARASPKITLALLEAAIVDTLYQILTGVLPSASASHVDQGDAATGQGLGGGLADMTVMENLAHRPKDQVEEALSLVSELLPPLPKGNGASYFTYQPDADKSLARLVKAKVKADRAAARASTSTSASTSESQVVPMVVDPPVSASTEGTPAPATQDNTVQEAEENAENATALPNIEAIAPPPSRTDMLRSKPLVVGRYMELLVPILVDVYAASVITPVRIKTLTGLLKAVSFLDGDGLKKVFMFVPVAGFASSILSSKDHPSLVIGALQLVDMLLTKVPSLYKPTFRREGVFHEIDVLAERVLTTAKAKEKEKEKEAATANEGTPPPSVPPPIPSYKKLSSSSLDPEDAITLRARVIQFKFLSEKENPDADNAFASLRGLVGKISAPQSSEQECTEALWELASLFSSPPTSVSSFELLQSGVVDGLLHFATDEIRAVDLPRRKEMLLDAFAARKVKNLSASQTPFATLVKKLQESLTRMESFDVITVTQNSDESKRSSPSLLARQLRLRLVASEDSDIPKNLHNIVVSIHAIATFQALHDYLRPRVSGLMGSSSRLSGMFAALAASGLMGSTSRAPEEASPTKASNSNPSAESSSSNATSTPQRRRSQRLAKQSAGSPTTEPAGIPSNAPTTAEPGPSSTAVQPEISSTAPTVVPPAVEPTPSDTVVDSELQADFSDDDDEVDAEVFDDEVDPDTSISEKTITLSVAEDGTKVEAQTPDGTRVATPSAASRDSLLALARGPMPARGSYAAALKAKPTDWHLEFSMDEQPLPLDLTIYGAIHQHEMRKKSGPAPLSMIWQGVYTIKFKKVSGPAPTPEKGVEGSDSIKLRSPSPSLSSLPDDAPHAKILRLLRVLYHLNTLESERTGFGADKRHLQDSAFVNNKLSAKLTRQLEEPMIVASSCLPDWALDLPQHFPFLFPFATRYNFLQSTSFGYARLILKWQSQQARGGQDNSSSRRDDGIGFLGRLQRQKVRISRKHILESAMKVFELYGSSSSILEVEYFEEVGTGLGPTLEFYSLVSKEFARKDLKIWRDGGASGSGPYVHQSHGLYPAPLSREDIDNDNGQKRTHILRVIGQFAAKAMLDSRIIDLSLNKVFLKLVLGEEIPQTIATLKLVDSELANSLVSIQTLATEQNAIPKDKFSQKVAKIERTTVEDLALDFTIPGYDIELRPNGRDIPVTIDNVQDYIHEVLDAIIGKGVAIQVKAFREGFSKVFPITDLRAFSADELVMLFGNSDEDWSPETLSEALKADHGFNVESKAIKDLIDIMTEYDVTSRRAYLQFITGSPKLPIGGFRGLNPPLTVVRKPHEPPLKADDYLPSVMTCVNYLKLPEYSTKQVMKAKLKVAILEGVGSFHLS</sequence>
<feature type="compositionally biased region" description="Polar residues" evidence="8">
    <location>
        <begin position="578"/>
        <end position="591"/>
    </location>
</feature>
<dbReference type="SMART" id="SM00119">
    <property type="entry name" value="HECTc"/>
    <property type="match status" value="1"/>
</dbReference>
<dbReference type="PANTHER" id="PTHR45670">
    <property type="entry name" value="E3 UBIQUITIN-PROTEIN LIGASE TRIP12"/>
    <property type="match status" value="1"/>
</dbReference>
<dbReference type="InterPro" id="IPR000569">
    <property type="entry name" value="HECT_dom"/>
</dbReference>
<dbReference type="GO" id="GO:0030170">
    <property type="term" value="F:pyridoxal phosphate binding"/>
    <property type="evidence" value="ECO:0007669"/>
    <property type="project" value="InterPro"/>
</dbReference>
<dbReference type="EMBL" id="MU157885">
    <property type="protein sequence ID" value="KAF9525379.1"/>
    <property type="molecule type" value="Genomic_DNA"/>
</dbReference>
<dbReference type="Gene3D" id="1.25.10.10">
    <property type="entry name" value="Leucine-rich Repeat Variant"/>
    <property type="match status" value="1"/>
</dbReference>
<dbReference type="Gene3D" id="3.90.1150.10">
    <property type="entry name" value="Aspartate Aminotransferase, domain 1"/>
    <property type="match status" value="2"/>
</dbReference>
<dbReference type="PANTHER" id="PTHR45670:SF1">
    <property type="entry name" value="E3 UBIQUITIN-PROTEIN LIGASE HECTD1"/>
    <property type="match status" value="1"/>
</dbReference>
<dbReference type="InterPro" id="IPR035983">
    <property type="entry name" value="Hect_E3_ubiquitin_ligase"/>
</dbReference>
<evidence type="ECO:0000256" key="3">
    <source>
        <dbReference type="ARBA" id="ARBA00012485"/>
    </source>
</evidence>
<feature type="domain" description="HECT" evidence="9">
    <location>
        <begin position="2033"/>
        <end position="2379"/>
    </location>
</feature>
<dbReference type="Pfam" id="PF00202">
    <property type="entry name" value="Aminotran_3"/>
    <property type="match status" value="1"/>
</dbReference>
<dbReference type="InterPro" id="IPR015422">
    <property type="entry name" value="PyrdxlP-dep_Trfase_small"/>
</dbReference>
<keyword evidence="5 7" id="KW-0833">Ubl conjugation pathway</keyword>
<dbReference type="GO" id="GO:0000209">
    <property type="term" value="P:protein polyubiquitination"/>
    <property type="evidence" value="ECO:0007669"/>
    <property type="project" value="TreeGrafter"/>
</dbReference>
<dbReference type="InterPro" id="IPR057948">
    <property type="entry name" value="TPR_TRIP12_N"/>
</dbReference>
<dbReference type="SUPFAM" id="SSF53383">
    <property type="entry name" value="PLP-dependent transferases"/>
    <property type="match status" value="1"/>
</dbReference>
<evidence type="ECO:0000256" key="7">
    <source>
        <dbReference type="PROSITE-ProRule" id="PRU00104"/>
    </source>
</evidence>
<evidence type="ECO:0000259" key="9">
    <source>
        <dbReference type="PROSITE" id="PS50237"/>
    </source>
</evidence>
<feature type="compositionally biased region" description="Low complexity" evidence="8">
    <location>
        <begin position="1851"/>
        <end position="1861"/>
    </location>
</feature>
<dbReference type="GO" id="GO:0043161">
    <property type="term" value="P:proteasome-mediated ubiquitin-dependent protein catabolic process"/>
    <property type="evidence" value="ECO:0007669"/>
    <property type="project" value="TreeGrafter"/>
</dbReference>
<comment type="catalytic activity">
    <reaction evidence="1">
        <text>S-ubiquitinyl-[E2 ubiquitin-conjugating enzyme]-L-cysteine + [acceptor protein]-L-lysine = [E2 ubiquitin-conjugating enzyme]-L-cysteine + N(6)-ubiquitinyl-[acceptor protein]-L-lysine.</text>
        <dbReference type="EC" id="2.3.2.26"/>
    </reaction>
</comment>
<dbReference type="InterPro" id="IPR016024">
    <property type="entry name" value="ARM-type_fold"/>
</dbReference>
<comment type="similarity">
    <text evidence="2">Belongs to the UPL family. K-HECT subfamily.</text>
</comment>
<evidence type="ECO:0000313" key="11">
    <source>
        <dbReference type="Proteomes" id="UP000807306"/>
    </source>
</evidence>
<dbReference type="Pfam" id="PF25579">
    <property type="entry name" value="TPR_TRIP12_N"/>
    <property type="match status" value="1"/>
</dbReference>
<evidence type="ECO:0000256" key="2">
    <source>
        <dbReference type="ARBA" id="ARBA00006331"/>
    </source>
</evidence>
<proteinExistence type="inferred from homology"/>
<feature type="compositionally biased region" description="Pro residues" evidence="8">
    <location>
        <begin position="1347"/>
        <end position="1357"/>
    </location>
</feature>
<dbReference type="GO" id="GO:0061630">
    <property type="term" value="F:ubiquitin protein ligase activity"/>
    <property type="evidence" value="ECO:0007669"/>
    <property type="project" value="UniProtKB-EC"/>
</dbReference>
<feature type="compositionally biased region" description="Low complexity" evidence="8">
    <location>
        <begin position="600"/>
        <end position="618"/>
    </location>
</feature>
<dbReference type="GO" id="GO:0008483">
    <property type="term" value="F:transaminase activity"/>
    <property type="evidence" value="ECO:0007669"/>
    <property type="project" value="InterPro"/>
</dbReference>